<comment type="function">
    <text evidence="1 10">Condenses 4-methyl-5-(beta-hydroxyethyl)thiazole monophosphate (THZ-P) and 2-methyl-4-amino-5-hydroxymethyl pyrimidine pyrophosphate (HMP-PP) to form thiamine monophosphate (TMP).</text>
</comment>
<comment type="catalytic activity">
    <reaction evidence="9 10 11">
        <text>2-[(2R,5Z)-2-carboxy-4-methylthiazol-5(2H)-ylidene]ethyl phosphate + 4-amino-2-methyl-5-(diphosphooxymethyl)pyrimidine + 2 H(+) = thiamine phosphate + CO2 + diphosphate</text>
        <dbReference type="Rhea" id="RHEA:47844"/>
        <dbReference type="ChEBI" id="CHEBI:15378"/>
        <dbReference type="ChEBI" id="CHEBI:16526"/>
        <dbReference type="ChEBI" id="CHEBI:33019"/>
        <dbReference type="ChEBI" id="CHEBI:37575"/>
        <dbReference type="ChEBI" id="CHEBI:57841"/>
        <dbReference type="ChEBI" id="CHEBI:62899"/>
        <dbReference type="EC" id="2.5.1.3"/>
    </reaction>
</comment>
<dbReference type="GO" id="GO:0005737">
    <property type="term" value="C:cytoplasm"/>
    <property type="evidence" value="ECO:0007669"/>
    <property type="project" value="TreeGrafter"/>
</dbReference>
<dbReference type="GO" id="GO:0000287">
    <property type="term" value="F:magnesium ion binding"/>
    <property type="evidence" value="ECO:0007669"/>
    <property type="project" value="UniProtKB-UniRule"/>
</dbReference>
<evidence type="ECO:0000256" key="1">
    <source>
        <dbReference type="ARBA" id="ARBA00003814"/>
    </source>
</evidence>
<comment type="caution">
    <text evidence="10">Lacks conserved residue(s) required for the propagation of feature annotation.</text>
</comment>
<dbReference type="Pfam" id="PF02581">
    <property type="entry name" value="TMP-TENI"/>
    <property type="match status" value="1"/>
</dbReference>
<dbReference type="GO" id="GO:0009229">
    <property type="term" value="P:thiamine diphosphate biosynthetic process"/>
    <property type="evidence" value="ECO:0007669"/>
    <property type="project" value="UniProtKB-UniRule"/>
</dbReference>
<gene>
    <name evidence="10 14" type="primary">thiE</name>
    <name evidence="14" type="ORF">GCM10011575_21440</name>
</gene>
<evidence type="ECO:0000313" key="15">
    <source>
        <dbReference type="Proteomes" id="UP000613840"/>
    </source>
</evidence>
<comment type="catalytic activity">
    <reaction evidence="8 10 11">
        <text>2-(2-carboxy-4-methylthiazol-5-yl)ethyl phosphate + 4-amino-2-methyl-5-(diphosphooxymethyl)pyrimidine + 2 H(+) = thiamine phosphate + CO2 + diphosphate</text>
        <dbReference type="Rhea" id="RHEA:47848"/>
        <dbReference type="ChEBI" id="CHEBI:15378"/>
        <dbReference type="ChEBI" id="CHEBI:16526"/>
        <dbReference type="ChEBI" id="CHEBI:33019"/>
        <dbReference type="ChEBI" id="CHEBI:37575"/>
        <dbReference type="ChEBI" id="CHEBI:57841"/>
        <dbReference type="ChEBI" id="CHEBI:62890"/>
        <dbReference type="EC" id="2.5.1.3"/>
    </reaction>
</comment>
<comment type="caution">
    <text evidence="14">The sequence shown here is derived from an EMBL/GenBank/DDBJ whole genome shotgun (WGS) entry which is preliminary data.</text>
</comment>
<dbReference type="PANTHER" id="PTHR20857">
    <property type="entry name" value="THIAMINE-PHOSPHATE PYROPHOSPHORYLASE"/>
    <property type="match status" value="1"/>
</dbReference>
<reference evidence="14" key="1">
    <citation type="journal article" date="2014" name="Int. J. Syst. Evol. Microbiol.">
        <title>Complete genome sequence of Corynebacterium casei LMG S-19264T (=DSM 44701T), isolated from a smear-ripened cheese.</title>
        <authorList>
            <consortium name="US DOE Joint Genome Institute (JGI-PGF)"/>
            <person name="Walter F."/>
            <person name="Albersmeier A."/>
            <person name="Kalinowski J."/>
            <person name="Ruckert C."/>
        </authorList>
    </citation>
    <scope>NUCLEOTIDE SEQUENCE</scope>
    <source>
        <strain evidence="14">CGMCC 4.7306</strain>
    </source>
</reference>
<evidence type="ECO:0000256" key="9">
    <source>
        <dbReference type="ARBA" id="ARBA00047883"/>
    </source>
</evidence>
<feature type="binding site" evidence="10">
    <location>
        <position position="102"/>
    </location>
    <ligand>
        <name>Mg(2+)</name>
        <dbReference type="ChEBI" id="CHEBI:18420"/>
    </ligand>
</feature>
<dbReference type="InterPro" id="IPR034291">
    <property type="entry name" value="TMP_synthase"/>
</dbReference>
<sequence>MIMKQVASGEGLRRQLHKARLYLCVDASLGEAGTLDLIREAIDGGVDIVQLRDKTLSARDELALLEKTRQICVDRGALYAVNDRADLALLTGAQVFHTGQDDLPIPAIRQLLGPEVLLGRSTHSRQQAAAAAADPEIDYFCIGPVWETPTKPGRPAVGLDTVAAVAAMTSAEPTARPWFAIGGIDAELLPGVLAAGAERIVVVRAITRSDDPSAAAARLRAGLS</sequence>
<dbReference type="EMBL" id="BMMZ01000004">
    <property type="protein sequence ID" value="GGL62591.1"/>
    <property type="molecule type" value="Genomic_DNA"/>
</dbReference>
<evidence type="ECO:0000256" key="8">
    <source>
        <dbReference type="ARBA" id="ARBA00047851"/>
    </source>
</evidence>
<comment type="pathway">
    <text evidence="2 10 12">Cofactor biosynthesis; thiamine diphosphate biosynthesis; thiamine phosphate from 4-amino-2-methyl-5-diphosphomethylpyrimidine and 4-methyl-5-(2-phosphoethyl)-thiazole: step 1/1.</text>
</comment>
<name>A0A917W2Y1_9ACTN</name>
<comment type="catalytic activity">
    <reaction evidence="7 10 11">
        <text>4-methyl-5-(2-phosphooxyethyl)-thiazole + 4-amino-2-methyl-5-(diphosphooxymethyl)pyrimidine + H(+) = thiamine phosphate + diphosphate</text>
        <dbReference type="Rhea" id="RHEA:22328"/>
        <dbReference type="ChEBI" id="CHEBI:15378"/>
        <dbReference type="ChEBI" id="CHEBI:33019"/>
        <dbReference type="ChEBI" id="CHEBI:37575"/>
        <dbReference type="ChEBI" id="CHEBI:57841"/>
        <dbReference type="ChEBI" id="CHEBI:58296"/>
        <dbReference type="EC" id="2.5.1.3"/>
    </reaction>
</comment>
<dbReference type="GO" id="GO:0004789">
    <property type="term" value="F:thiamine-phosphate diphosphorylase activity"/>
    <property type="evidence" value="ECO:0007669"/>
    <property type="project" value="UniProtKB-UniRule"/>
</dbReference>
<accession>A0A917W2Y1</accession>
<dbReference type="InterPro" id="IPR036206">
    <property type="entry name" value="ThiamineP_synth_sf"/>
</dbReference>
<feature type="binding site" evidence="10">
    <location>
        <begin position="50"/>
        <end position="54"/>
    </location>
    <ligand>
        <name>4-amino-2-methyl-5-(diphosphooxymethyl)pyrimidine</name>
        <dbReference type="ChEBI" id="CHEBI:57841"/>
    </ligand>
</feature>
<dbReference type="Proteomes" id="UP000613840">
    <property type="component" value="Unassembled WGS sequence"/>
</dbReference>
<feature type="domain" description="Thiamine phosphate synthase/TenI" evidence="13">
    <location>
        <begin position="21"/>
        <end position="206"/>
    </location>
</feature>
<feature type="binding site" evidence="10">
    <location>
        <position position="121"/>
    </location>
    <ligand>
        <name>4-amino-2-methyl-5-(diphosphooxymethyl)pyrimidine</name>
        <dbReference type="ChEBI" id="CHEBI:57841"/>
    </ligand>
</feature>
<reference evidence="14" key="2">
    <citation type="submission" date="2020-09" db="EMBL/GenBank/DDBJ databases">
        <authorList>
            <person name="Sun Q."/>
            <person name="Zhou Y."/>
        </authorList>
    </citation>
    <scope>NUCLEOTIDE SEQUENCE</scope>
    <source>
        <strain evidence="14">CGMCC 4.7306</strain>
    </source>
</reference>
<feature type="binding site" evidence="10">
    <location>
        <position position="151"/>
    </location>
    <ligand>
        <name>4-amino-2-methyl-5-(diphosphooxymethyl)pyrimidine</name>
        <dbReference type="ChEBI" id="CHEBI:57841"/>
    </ligand>
</feature>
<evidence type="ECO:0000256" key="10">
    <source>
        <dbReference type="HAMAP-Rule" id="MF_00097"/>
    </source>
</evidence>
<proteinExistence type="inferred from homology"/>
<comment type="similarity">
    <text evidence="10 11">Belongs to the thiamine-phosphate synthase family.</text>
</comment>
<dbReference type="EC" id="2.5.1.3" evidence="10"/>
<keyword evidence="4 10" id="KW-0479">Metal-binding</keyword>
<keyword evidence="5 10" id="KW-0460">Magnesium</keyword>
<dbReference type="AlphaFoldDB" id="A0A917W2Y1"/>
<dbReference type="PANTHER" id="PTHR20857:SF15">
    <property type="entry name" value="THIAMINE-PHOSPHATE SYNTHASE"/>
    <property type="match status" value="1"/>
</dbReference>
<evidence type="ECO:0000256" key="5">
    <source>
        <dbReference type="ARBA" id="ARBA00022842"/>
    </source>
</evidence>
<evidence type="ECO:0000256" key="7">
    <source>
        <dbReference type="ARBA" id="ARBA00047334"/>
    </source>
</evidence>
<evidence type="ECO:0000256" key="3">
    <source>
        <dbReference type="ARBA" id="ARBA00022679"/>
    </source>
</evidence>
<evidence type="ECO:0000256" key="2">
    <source>
        <dbReference type="ARBA" id="ARBA00005165"/>
    </source>
</evidence>
<evidence type="ECO:0000256" key="6">
    <source>
        <dbReference type="ARBA" id="ARBA00022977"/>
    </source>
</evidence>
<feature type="binding site" evidence="10">
    <location>
        <position position="82"/>
    </location>
    <ligand>
        <name>4-amino-2-methyl-5-(diphosphooxymethyl)pyrimidine</name>
        <dbReference type="ChEBI" id="CHEBI:57841"/>
    </ligand>
</feature>
<protein>
    <recommendedName>
        <fullName evidence="10">Thiamine-phosphate synthase</fullName>
        <shortName evidence="10">TP synthase</shortName>
        <shortName evidence="10">TPS</shortName>
        <ecNumber evidence="10">2.5.1.3</ecNumber>
    </recommendedName>
    <alternativeName>
        <fullName evidence="10">Thiamine-phosphate pyrophosphorylase</fullName>
        <shortName evidence="10">TMP pyrophosphorylase</shortName>
        <shortName evidence="10">TMP-PPase</shortName>
    </alternativeName>
</protein>
<evidence type="ECO:0000259" key="13">
    <source>
        <dbReference type="Pfam" id="PF02581"/>
    </source>
</evidence>
<keyword evidence="15" id="KW-1185">Reference proteome</keyword>
<keyword evidence="3 10" id="KW-0808">Transferase</keyword>
<comment type="cofactor">
    <cofactor evidence="10">
        <name>Mg(2+)</name>
        <dbReference type="ChEBI" id="CHEBI:18420"/>
    </cofactor>
    <text evidence="10">Binds 1 Mg(2+) ion per subunit.</text>
</comment>
<dbReference type="SUPFAM" id="SSF51391">
    <property type="entry name" value="Thiamin phosphate synthase"/>
    <property type="match status" value="1"/>
</dbReference>
<dbReference type="HAMAP" id="MF_00097">
    <property type="entry name" value="TMP_synthase"/>
    <property type="match status" value="1"/>
</dbReference>
<evidence type="ECO:0000313" key="14">
    <source>
        <dbReference type="EMBL" id="GGL62591.1"/>
    </source>
</evidence>
<organism evidence="14 15">
    <name type="scientific">Microlunatus endophyticus</name>
    <dbReference type="NCBI Taxonomy" id="1716077"/>
    <lineage>
        <taxon>Bacteria</taxon>
        <taxon>Bacillati</taxon>
        <taxon>Actinomycetota</taxon>
        <taxon>Actinomycetes</taxon>
        <taxon>Propionibacteriales</taxon>
        <taxon>Propionibacteriaceae</taxon>
        <taxon>Microlunatus</taxon>
    </lineage>
</organism>
<dbReference type="InterPro" id="IPR022998">
    <property type="entry name" value="ThiamineP_synth_TenI"/>
</dbReference>
<dbReference type="InterPro" id="IPR013785">
    <property type="entry name" value="Aldolase_TIM"/>
</dbReference>
<dbReference type="NCBIfam" id="TIGR00693">
    <property type="entry name" value="thiE"/>
    <property type="match status" value="1"/>
</dbReference>
<evidence type="ECO:0000256" key="12">
    <source>
        <dbReference type="RuleBase" id="RU004253"/>
    </source>
</evidence>
<evidence type="ECO:0000256" key="11">
    <source>
        <dbReference type="RuleBase" id="RU003826"/>
    </source>
</evidence>
<feature type="binding site" evidence="10">
    <location>
        <position position="183"/>
    </location>
    <ligand>
        <name>2-[(2R,5Z)-2-carboxy-4-methylthiazol-5(2H)-ylidene]ethyl phosphate</name>
        <dbReference type="ChEBI" id="CHEBI:62899"/>
    </ligand>
</feature>
<keyword evidence="6 10" id="KW-0784">Thiamine biosynthesis</keyword>
<dbReference type="GO" id="GO:0009228">
    <property type="term" value="P:thiamine biosynthetic process"/>
    <property type="evidence" value="ECO:0007669"/>
    <property type="project" value="UniProtKB-KW"/>
</dbReference>
<dbReference type="Gene3D" id="3.20.20.70">
    <property type="entry name" value="Aldolase class I"/>
    <property type="match status" value="1"/>
</dbReference>
<feature type="binding site" evidence="10">
    <location>
        <position position="83"/>
    </location>
    <ligand>
        <name>Mg(2+)</name>
        <dbReference type="ChEBI" id="CHEBI:18420"/>
    </ligand>
</feature>
<evidence type="ECO:0000256" key="4">
    <source>
        <dbReference type="ARBA" id="ARBA00022723"/>
    </source>
</evidence>
<dbReference type="CDD" id="cd00564">
    <property type="entry name" value="TMP_TenI"/>
    <property type="match status" value="1"/>
</dbReference>
<feature type="binding site" evidence="10">
    <location>
        <begin position="148"/>
        <end position="150"/>
    </location>
    <ligand>
        <name>2-[(2R,5Z)-2-carboxy-4-methylthiazol-5(2H)-ylidene]ethyl phosphate</name>
        <dbReference type="ChEBI" id="CHEBI:62899"/>
    </ligand>
</feature>